<dbReference type="Proteomes" id="UP000289184">
    <property type="component" value="Unassembled WGS sequence"/>
</dbReference>
<feature type="transmembrane region" description="Helical" evidence="1">
    <location>
        <begin position="20"/>
        <end position="44"/>
    </location>
</feature>
<sequence length="86" mass="9441">MPENPPKPILRKLPQGYTRFLMPLVLSIFMSAIVSAVATATSVGLGPDFVISWPNAWGASWIVAFPSLLLLLPVVRRIVAWMVVQP</sequence>
<evidence type="ECO:0000313" key="3">
    <source>
        <dbReference type="Proteomes" id="UP000289184"/>
    </source>
</evidence>
<keyword evidence="1" id="KW-0812">Transmembrane</keyword>
<dbReference type="EMBL" id="UFQB01000022">
    <property type="protein sequence ID" value="SSW70017.1"/>
    <property type="molecule type" value="Genomic_DNA"/>
</dbReference>
<organism evidence="2 3">
    <name type="scientific">Achromobacter agilis</name>
    <dbReference type="NCBI Taxonomy" id="1353888"/>
    <lineage>
        <taxon>Bacteria</taxon>
        <taxon>Pseudomonadati</taxon>
        <taxon>Pseudomonadota</taxon>
        <taxon>Betaproteobacteria</taxon>
        <taxon>Burkholderiales</taxon>
        <taxon>Alcaligenaceae</taxon>
        <taxon>Achromobacter</taxon>
    </lineage>
</organism>
<evidence type="ECO:0000313" key="2">
    <source>
        <dbReference type="EMBL" id="SSW70017.1"/>
    </source>
</evidence>
<accession>A0A446CQ43</accession>
<dbReference type="AlphaFoldDB" id="A0A446CQ43"/>
<keyword evidence="1" id="KW-0472">Membrane</keyword>
<evidence type="ECO:0000256" key="1">
    <source>
        <dbReference type="SAM" id="Phobius"/>
    </source>
</evidence>
<dbReference type="Pfam" id="PF11391">
    <property type="entry name" value="DUF2798"/>
    <property type="match status" value="1"/>
</dbReference>
<proteinExistence type="predicted"/>
<keyword evidence="1" id="KW-1133">Transmembrane helix</keyword>
<gene>
    <name evidence="2" type="ORF">AGI3411_04467</name>
</gene>
<evidence type="ECO:0008006" key="4">
    <source>
        <dbReference type="Google" id="ProtNLM"/>
    </source>
</evidence>
<name>A0A446CQ43_9BURK</name>
<keyword evidence="3" id="KW-1185">Reference proteome</keyword>
<dbReference type="OrthoDB" id="4557675at2"/>
<reference evidence="2 3" key="1">
    <citation type="submission" date="2018-07" db="EMBL/GenBank/DDBJ databases">
        <authorList>
            <person name="Peeters C."/>
        </authorList>
    </citation>
    <scope>NUCLEOTIDE SEQUENCE [LARGE SCALE GENOMIC DNA]</scope>
    <source>
        <strain evidence="2 3">LMG 3411</strain>
    </source>
</reference>
<feature type="transmembrane region" description="Helical" evidence="1">
    <location>
        <begin position="56"/>
        <end position="75"/>
    </location>
</feature>
<dbReference type="InterPro" id="IPR021529">
    <property type="entry name" value="DUF2798"/>
</dbReference>
<protein>
    <recommendedName>
        <fullName evidence="4">DUF2798 domain-containing protein</fullName>
    </recommendedName>
</protein>